<organism evidence="12 13">
    <name type="scientific">Umbra pygmaea</name>
    <name type="common">Eastern mudminnow</name>
    <dbReference type="NCBI Taxonomy" id="75934"/>
    <lineage>
        <taxon>Eukaryota</taxon>
        <taxon>Metazoa</taxon>
        <taxon>Chordata</taxon>
        <taxon>Craniata</taxon>
        <taxon>Vertebrata</taxon>
        <taxon>Euteleostomi</taxon>
        <taxon>Actinopterygii</taxon>
        <taxon>Neopterygii</taxon>
        <taxon>Teleostei</taxon>
        <taxon>Protacanthopterygii</taxon>
        <taxon>Esociformes</taxon>
        <taxon>Umbridae</taxon>
        <taxon>Umbra</taxon>
    </lineage>
</organism>
<feature type="transmembrane region" description="Helical" evidence="10">
    <location>
        <begin position="44"/>
        <end position="66"/>
    </location>
</feature>
<protein>
    <recommendedName>
        <fullName evidence="3">Sigma intracellular receptor 2</fullName>
    </recommendedName>
    <alternativeName>
        <fullName evidence="8">Transmembrane protein 97</fullName>
    </alternativeName>
</protein>
<sequence length="124" mass="14146">MMLDPPTWFKSFIFCEALIQTPFFPIAAYAFLKGRCRWIRMPAIVYSTHVATTLVPILAHILYYPFPMEPNPGPQNQKERWTLVAIYAPYLLVPLMMLVTMLFSPAYCPSANGGKGSDRSKKIK</sequence>
<comment type="similarity">
    <text evidence="2">Belongs to the TMEM97/sigma-2 receptor family.</text>
</comment>
<evidence type="ECO:0000259" key="11">
    <source>
        <dbReference type="PROSITE" id="PS51751"/>
    </source>
</evidence>
<evidence type="ECO:0000256" key="5">
    <source>
        <dbReference type="ARBA" id="ARBA00022824"/>
    </source>
</evidence>
<evidence type="ECO:0000313" key="12">
    <source>
        <dbReference type="EMBL" id="KAL0972726.1"/>
    </source>
</evidence>
<dbReference type="PANTHER" id="PTHR31204:SF1">
    <property type="entry name" value="SIGMA INTRACELLULAR RECEPTOR 2"/>
    <property type="match status" value="1"/>
</dbReference>
<evidence type="ECO:0000256" key="7">
    <source>
        <dbReference type="ARBA" id="ARBA00023136"/>
    </source>
</evidence>
<evidence type="ECO:0000313" key="13">
    <source>
        <dbReference type="Proteomes" id="UP001557470"/>
    </source>
</evidence>
<comment type="caution">
    <text evidence="12">The sequence shown here is derived from an EMBL/GenBank/DDBJ whole genome shotgun (WGS) entry which is preliminary data.</text>
</comment>
<evidence type="ECO:0000256" key="6">
    <source>
        <dbReference type="ARBA" id="ARBA00022989"/>
    </source>
</evidence>
<evidence type="ECO:0000256" key="8">
    <source>
        <dbReference type="ARBA" id="ARBA00031073"/>
    </source>
</evidence>
<feature type="transmembrane region" description="Helical" evidence="10">
    <location>
        <begin position="12"/>
        <end position="32"/>
    </location>
</feature>
<reference evidence="12 13" key="1">
    <citation type="submission" date="2024-06" db="EMBL/GenBank/DDBJ databases">
        <authorList>
            <person name="Pan Q."/>
            <person name="Wen M."/>
            <person name="Jouanno E."/>
            <person name="Zahm M."/>
            <person name="Klopp C."/>
            <person name="Cabau C."/>
            <person name="Louis A."/>
            <person name="Berthelot C."/>
            <person name="Parey E."/>
            <person name="Roest Crollius H."/>
            <person name="Montfort J."/>
            <person name="Robinson-Rechavi M."/>
            <person name="Bouchez O."/>
            <person name="Lampietro C."/>
            <person name="Lopez Roques C."/>
            <person name="Donnadieu C."/>
            <person name="Postlethwait J."/>
            <person name="Bobe J."/>
            <person name="Verreycken H."/>
            <person name="Guiguen Y."/>
        </authorList>
    </citation>
    <scope>NUCLEOTIDE SEQUENCE [LARGE SCALE GENOMIC DNA]</scope>
    <source>
        <strain evidence="12">Up_M1</strain>
        <tissue evidence="12">Testis</tissue>
    </source>
</reference>
<evidence type="ECO:0000256" key="4">
    <source>
        <dbReference type="ARBA" id="ARBA00022692"/>
    </source>
</evidence>
<keyword evidence="13" id="KW-1185">Reference proteome</keyword>
<dbReference type="Pfam" id="PF05241">
    <property type="entry name" value="EBP"/>
    <property type="match status" value="1"/>
</dbReference>
<dbReference type="PANTHER" id="PTHR31204">
    <property type="entry name" value="SIGMA INTRACELLULAR RECEPTOR 2"/>
    <property type="match status" value="1"/>
</dbReference>
<dbReference type="GO" id="GO:0030867">
    <property type="term" value="C:rough endoplasmic reticulum membrane"/>
    <property type="evidence" value="ECO:0007669"/>
    <property type="project" value="UniProtKB-SubCell"/>
</dbReference>
<evidence type="ECO:0000256" key="9">
    <source>
        <dbReference type="PROSITE-ProRule" id="PRU01087"/>
    </source>
</evidence>
<dbReference type="EMBL" id="JAGEUA010000006">
    <property type="protein sequence ID" value="KAL0972726.1"/>
    <property type="molecule type" value="Genomic_DNA"/>
</dbReference>
<accession>A0ABD0WYZ0</accession>
<comment type="subcellular location">
    <subcellularLocation>
        <location evidence="1">Rough endoplasmic reticulum membrane</location>
        <topology evidence="1">Multi-pass membrane protein</topology>
    </subcellularLocation>
</comment>
<dbReference type="PIRSF" id="PIRSF031032">
    <property type="entry name" value="TMP_97_prd"/>
    <property type="match status" value="1"/>
</dbReference>
<dbReference type="PROSITE" id="PS51751">
    <property type="entry name" value="EXPERA"/>
    <property type="match status" value="1"/>
</dbReference>
<dbReference type="InterPro" id="IPR033118">
    <property type="entry name" value="EXPERA"/>
</dbReference>
<dbReference type="InterPro" id="IPR016964">
    <property type="entry name" value="Sigma2_recept"/>
</dbReference>
<feature type="domain" description="EXPERA" evidence="11">
    <location>
        <begin position="1"/>
        <end position="98"/>
    </location>
</feature>
<dbReference type="Proteomes" id="UP001557470">
    <property type="component" value="Unassembled WGS sequence"/>
</dbReference>
<keyword evidence="5" id="KW-0256">Endoplasmic reticulum</keyword>
<evidence type="ECO:0000256" key="10">
    <source>
        <dbReference type="SAM" id="Phobius"/>
    </source>
</evidence>
<feature type="transmembrane region" description="Helical" evidence="10">
    <location>
        <begin position="86"/>
        <end position="108"/>
    </location>
</feature>
<evidence type="ECO:0000256" key="2">
    <source>
        <dbReference type="ARBA" id="ARBA00009096"/>
    </source>
</evidence>
<keyword evidence="6 9" id="KW-1133">Transmembrane helix</keyword>
<dbReference type="InterPro" id="IPR051987">
    <property type="entry name" value="Sigma-2_receptor-like"/>
</dbReference>
<evidence type="ECO:0000256" key="1">
    <source>
        <dbReference type="ARBA" id="ARBA00004269"/>
    </source>
</evidence>
<evidence type="ECO:0000256" key="3">
    <source>
        <dbReference type="ARBA" id="ARBA00018102"/>
    </source>
</evidence>
<keyword evidence="7 9" id="KW-0472">Membrane</keyword>
<dbReference type="AlphaFoldDB" id="A0ABD0WYZ0"/>
<keyword evidence="4 9" id="KW-0812">Transmembrane</keyword>
<proteinExistence type="inferred from homology"/>
<name>A0ABD0WYZ0_UMBPY</name>
<gene>
    <name evidence="12" type="ORF">UPYG_G00193970</name>
</gene>